<dbReference type="Proteomes" id="UP001165270">
    <property type="component" value="Unassembled WGS sequence"/>
</dbReference>
<organism evidence="2 3">
    <name type="scientific">Streptomyces spinosisporus</name>
    <dbReference type="NCBI Taxonomy" id="2927582"/>
    <lineage>
        <taxon>Bacteria</taxon>
        <taxon>Bacillati</taxon>
        <taxon>Actinomycetota</taxon>
        <taxon>Actinomycetes</taxon>
        <taxon>Kitasatosporales</taxon>
        <taxon>Streptomycetaceae</taxon>
        <taxon>Streptomyces</taxon>
    </lineage>
</organism>
<gene>
    <name evidence="2" type="ORF">MQN93_01415</name>
</gene>
<comment type="caution">
    <text evidence="2">The sequence shown here is derived from an EMBL/GenBank/DDBJ whole genome shotgun (WGS) entry which is preliminary data.</text>
</comment>
<name>A0ABS9X8H6_9ACTN</name>
<feature type="compositionally biased region" description="Low complexity" evidence="1">
    <location>
        <begin position="133"/>
        <end position="145"/>
    </location>
</feature>
<evidence type="ECO:0000313" key="2">
    <source>
        <dbReference type="EMBL" id="MCI3238374.1"/>
    </source>
</evidence>
<dbReference type="SUPFAM" id="SSF48452">
    <property type="entry name" value="TPR-like"/>
    <property type="match status" value="1"/>
</dbReference>
<proteinExistence type="predicted"/>
<evidence type="ECO:0008006" key="4">
    <source>
        <dbReference type="Google" id="ProtNLM"/>
    </source>
</evidence>
<keyword evidence="3" id="KW-1185">Reference proteome</keyword>
<dbReference type="EMBL" id="JALDAX010000001">
    <property type="protein sequence ID" value="MCI3238374.1"/>
    <property type="molecule type" value="Genomic_DNA"/>
</dbReference>
<sequence>MPEGDAGGRVAPEVLLGRETEAARLLAEAGGLPLATGSAPLVCGPLRIAELGREAELGAFVSAAGDAAPALRQAFSHLGFAQALLRLDRPAEALAALSGLRCPSCRARGGSGDEGRRTCAATSSGRGSGERAGGAAANNGQAAAPRAERGAVCDPDCTRFDTRNPAYAGQAAKHILLMRDGRSLALAARLAQGRAALSPAGPDVRRAATSWQRALTHARAIGQGPEVEAIVADTALAAAKALHRAGDIDAAGSTLEAAYALLGEGQHERLKGQLARVLTDRGIAQANRDMDRLEGPAADLRRAVEINPHLHRAQTNLGVVLRILGARMRWSGSLVGCRSRLQEALDRVTAALQHFPGDPELSQLRDLVEADLALVHSELEQGRIGGLP</sequence>
<dbReference type="InterPro" id="IPR011990">
    <property type="entry name" value="TPR-like_helical_dom_sf"/>
</dbReference>
<dbReference type="Gene3D" id="1.25.40.10">
    <property type="entry name" value="Tetratricopeptide repeat domain"/>
    <property type="match status" value="1"/>
</dbReference>
<feature type="region of interest" description="Disordered" evidence="1">
    <location>
        <begin position="109"/>
        <end position="148"/>
    </location>
</feature>
<reference evidence="2" key="1">
    <citation type="submission" date="2022-03" db="EMBL/GenBank/DDBJ databases">
        <title>Streptomyces 7R015 and 7R016 isolated from Barleria lupulina in Thailand.</title>
        <authorList>
            <person name="Kanchanasin P."/>
            <person name="Phongsopitanun W."/>
            <person name="Tanasupawat S."/>
        </authorList>
    </citation>
    <scope>NUCLEOTIDE SEQUENCE</scope>
    <source>
        <strain evidence="2">7R016</strain>
    </source>
</reference>
<evidence type="ECO:0000256" key="1">
    <source>
        <dbReference type="SAM" id="MobiDB-lite"/>
    </source>
</evidence>
<dbReference type="RefSeq" id="WP_242707936.1">
    <property type="nucleotide sequence ID" value="NZ_JALDAX010000001.1"/>
</dbReference>
<accession>A0ABS9X8H6</accession>
<protein>
    <recommendedName>
        <fullName evidence="4">Tetratricopeptide repeat protein</fullName>
    </recommendedName>
</protein>
<evidence type="ECO:0000313" key="3">
    <source>
        <dbReference type="Proteomes" id="UP001165270"/>
    </source>
</evidence>